<dbReference type="Gene3D" id="1.20.58.1420">
    <property type="entry name" value="Dsl1p vesicle tethering complex, Tip20p subunit, domain B"/>
    <property type="match status" value="1"/>
</dbReference>
<dbReference type="RefSeq" id="XP_064853433.1">
    <property type="nucleotide sequence ID" value="XM_064997361.1"/>
</dbReference>
<evidence type="ECO:0000256" key="1">
    <source>
        <dbReference type="SAM" id="MobiDB-lite"/>
    </source>
</evidence>
<dbReference type="GeneID" id="90074412"/>
<dbReference type="Gene3D" id="1.20.58.670">
    <property type="entry name" value="Dsl1p vesicle tethering complex, Tip20p subunit, domain D"/>
    <property type="match status" value="1"/>
</dbReference>
<dbReference type="Proteomes" id="UP001360560">
    <property type="component" value="Unassembled WGS sequence"/>
</dbReference>
<protein>
    <recommendedName>
        <fullName evidence="4">Exocyst complex component Sec8</fullName>
    </recommendedName>
</protein>
<name>A0AAV5QPC6_9ASCO</name>
<dbReference type="PANTHER" id="PTHR13520:SF0">
    <property type="entry name" value="RAD50-INTERACTING PROTEIN 1"/>
    <property type="match status" value="1"/>
</dbReference>
<dbReference type="EMBL" id="BTFZ01000011">
    <property type="protein sequence ID" value="GMM36437.1"/>
    <property type="molecule type" value="Genomic_DNA"/>
</dbReference>
<dbReference type="GO" id="GO:0006890">
    <property type="term" value="P:retrograde vesicle-mediated transport, Golgi to endoplasmic reticulum"/>
    <property type="evidence" value="ECO:0007669"/>
    <property type="project" value="InterPro"/>
</dbReference>
<gene>
    <name evidence="2" type="ORF">DASC09_037620</name>
</gene>
<dbReference type="GO" id="GO:0060628">
    <property type="term" value="P:regulation of ER to Golgi vesicle-mediated transport"/>
    <property type="evidence" value="ECO:0007669"/>
    <property type="project" value="TreeGrafter"/>
</dbReference>
<dbReference type="PANTHER" id="PTHR13520">
    <property type="entry name" value="RAD50-INTERACTING PROTEIN 1 RINT-1"/>
    <property type="match status" value="1"/>
</dbReference>
<comment type="caution">
    <text evidence="2">The sequence shown here is derived from an EMBL/GenBank/DDBJ whole genome shotgun (WGS) entry which is preliminary data.</text>
</comment>
<dbReference type="InterPro" id="IPR007528">
    <property type="entry name" value="RINT1_Tip20"/>
</dbReference>
<dbReference type="Pfam" id="PF04437">
    <property type="entry name" value="RINT1_TIP1"/>
    <property type="match status" value="2"/>
</dbReference>
<reference evidence="2 3" key="1">
    <citation type="journal article" date="2023" name="Elife">
        <title>Identification of key yeast species and microbe-microbe interactions impacting larval growth of Drosophila in the wild.</title>
        <authorList>
            <person name="Mure A."/>
            <person name="Sugiura Y."/>
            <person name="Maeda R."/>
            <person name="Honda K."/>
            <person name="Sakurai N."/>
            <person name="Takahashi Y."/>
            <person name="Watada M."/>
            <person name="Katoh T."/>
            <person name="Gotoh A."/>
            <person name="Gotoh Y."/>
            <person name="Taniguchi I."/>
            <person name="Nakamura K."/>
            <person name="Hayashi T."/>
            <person name="Katayama T."/>
            <person name="Uemura T."/>
            <person name="Hattori Y."/>
        </authorList>
    </citation>
    <scope>NUCLEOTIDE SEQUENCE [LARGE SCALE GENOMIC DNA]</scope>
    <source>
        <strain evidence="2 3">SC-9</strain>
    </source>
</reference>
<evidence type="ECO:0008006" key="4">
    <source>
        <dbReference type="Google" id="ProtNLM"/>
    </source>
</evidence>
<keyword evidence="3" id="KW-1185">Reference proteome</keyword>
<evidence type="ECO:0000313" key="3">
    <source>
        <dbReference type="Proteomes" id="UP001360560"/>
    </source>
</evidence>
<evidence type="ECO:0000313" key="2">
    <source>
        <dbReference type="EMBL" id="GMM36437.1"/>
    </source>
</evidence>
<dbReference type="AlphaFoldDB" id="A0AAV5QPC6"/>
<accession>A0AAV5QPC6</accession>
<dbReference type="GO" id="GO:0006888">
    <property type="term" value="P:endoplasmic reticulum to Golgi vesicle-mediated transport"/>
    <property type="evidence" value="ECO:0007669"/>
    <property type="project" value="InterPro"/>
</dbReference>
<organism evidence="2 3">
    <name type="scientific">Saccharomycopsis crataegensis</name>
    <dbReference type="NCBI Taxonomy" id="43959"/>
    <lineage>
        <taxon>Eukaryota</taxon>
        <taxon>Fungi</taxon>
        <taxon>Dikarya</taxon>
        <taxon>Ascomycota</taxon>
        <taxon>Saccharomycotina</taxon>
        <taxon>Saccharomycetes</taxon>
        <taxon>Saccharomycopsidaceae</taxon>
        <taxon>Saccharomycopsis</taxon>
    </lineage>
</organism>
<dbReference type="GO" id="GO:0070939">
    <property type="term" value="C:Dsl1/NZR complex"/>
    <property type="evidence" value="ECO:0007669"/>
    <property type="project" value="InterPro"/>
</dbReference>
<dbReference type="InterPro" id="IPR042044">
    <property type="entry name" value="EXOC6PINT-1/Sec15/Tip20_C_dom2"/>
</dbReference>
<sequence>MTLSTLSENIPTQYQRNNCAKRLGGLPSAGGQGNEEFKRECEDRKNHQIIQRNQLSTATKQSPTNVIMELLNEWFTNIDDLNIDDKISQLQNQANHTPINNDDLNNILPNNDSSRIIDLIQQIKSTDSSYTLKDIRDSNNALLTESRLIDFVNDKIELVEYKDHLAECNTLVDEIINVEINENDQFNRSFFFESDINVLTQLLIKIVGLTQKIKNQDIDTTKQNQLIDLMVGKLNEKVLKVKGIFIKLLKKLIEDSDWTEAIVVNTSLLEDIINCCRNFNALQNLYLISNHLNQNSQDNGSNNLKQLLEIKQQPSEIWAIEIILQPIITKFIFHFYQKSLTNKLNQPELAIEYFLNYLDNDSFLVKMSEYFNNGFKTDNDKLSEITKSLDVELIDQQRSMPIEVTKVLNKFLKIKFINDVKANNHVYFSNSSNSRLFSNLLYQLNKYQSKIFELFYYEEQDSNLIIEILIHNNNWQNWIRLESNHLMKTFNDKFPASLGMGVTKHSAQKSDISKREVLPVNEESLMSEEIFSIDFNIVKANYLKPTKISVSFLNLIKNLIEFNIMNLRIPMILKVKLLKQLIFKILDMYHEKFSKLLRNSKVINNNSGANNYLNNLISESVKTFGNPVKENGKTVVKKNEEDGDILNEIRVLSKIYCSIKYVIIKLQSYDQHVEFIKMYDYLNQNLRTNEKNGNFQMLLKELELNDRELYEIISMTETTNDRSIFRCKVAKFDKMIDEILVTLNNFLKKSLKIYLNNFLNLSAYWQGIDTTGGGDNDDDDITDDADGWGFDDELKDELDIPVGASANAGENELSKLTFQNIETFEDFISYGFRLPGNEMLKLTITKELEKPLNILINQLRFLRRCFGPNYLNTLSDYKIVEFQLLDNVKYYFHSYIIKINKFSLQGIINLKFDFLMMLKKISKLDTESGQFAEAINYRDYENISQQFFLMNIVDCCNVLMVNQRNFSHFVSSTVANGNYREEFQSFRNAQDFTKLRKFLSVRSLGDDELYDLVSRIV</sequence>
<feature type="region of interest" description="Disordered" evidence="1">
    <location>
        <begin position="20"/>
        <end position="42"/>
    </location>
</feature>
<dbReference type="InterPro" id="IPR042042">
    <property type="entry name" value="Tip20p_domB"/>
</dbReference>
<proteinExistence type="predicted"/>